<evidence type="ECO:0000313" key="5">
    <source>
        <dbReference type="Proteomes" id="UP000694380"/>
    </source>
</evidence>
<dbReference type="InterPro" id="IPR013106">
    <property type="entry name" value="Ig_V-set"/>
</dbReference>
<dbReference type="Pfam" id="PF07686">
    <property type="entry name" value="V-set"/>
    <property type="match status" value="1"/>
</dbReference>
<organism evidence="4 5">
    <name type="scientific">Chrysemys picta bellii</name>
    <name type="common">Western painted turtle</name>
    <name type="synonym">Emys bellii</name>
    <dbReference type="NCBI Taxonomy" id="8478"/>
    <lineage>
        <taxon>Eukaryota</taxon>
        <taxon>Metazoa</taxon>
        <taxon>Chordata</taxon>
        <taxon>Craniata</taxon>
        <taxon>Vertebrata</taxon>
        <taxon>Euteleostomi</taxon>
        <taxon>Archelosauria</taxon>
        <taxon>Testudinata</taxon>
        <taxon>Testudines</taxon>
        <taxon>Cryptodira</taxon>
        <taxon>Durocryptodira</taxon>
        <taxon>Testudinoidea</taxon>
        <taxon>Emydidae</taxon>
        <taxon>Chrysemys</taxon>
    </lineage>
</organism>
<evidence type="ECO:0000259" key="3">
    <source>
        <dbReference type="SMART" id="SM00406"/>
    </source>
</evidence>
<sequence>RPLWFCCCVCECKSAQINQPPSLVLEKGHRAQLVCNQTYGHNNMFWYRQDPGQGFQLLFLFVHKQQTDKGNVTDRFQAERPQTELFHLDISPPEDSAVYFCASSLDTVLQSHLLPLQKTPPLPEHHFRERNAISHRGGRCAATQRKIAHGLY</sequence>
<keyword evidence="5" id="KW-1185">Reference proteome</keyword>
<dbReference type="AlphaFoldDB" id="A0A8C3HG50"/>
<reference evidence="4" key="2">
    <citation type="submission" date="2025-09" db="UniProtKB">
        <authorList>
            <consortium name="Ensembl"/>
        </authorList>
    </citation>
    <scope>IDENTIFICATION</scope>
</reference>
<dbReference type="GO" id="GO:0002376">
    <property type="term" value="P:immune system process"/>
    <property type="evidence" value="ECO:0007669"/>
    <property type="project" value="UniProtKB-KW"/>
</dbReference>
<dbReference type="OMA" id="SGHTQLF"/>
<dbReference type="InterPro" id="IPR036179">
    <property type="entry name" value="Ig-like_dom_sf"/>
</dbReference>
<proteinExistence type="predicted"/>
<feature type="domain" description="Immunoglobulin V-set" evidence="3">
    <location>
        <begin position="30"/>
        <end position="103"/>
    </location>
</feature>
<dbReference type="GeneTree" id="ENSGT00940000162509"/>
<dbReference type="SMART" id="SM00406">
    <property type="entry name" value="IGv"/>
    <property type="match status" value="1"/>
</dbReference>
<name>A0A8C3HG50_CHRPI</name>
<keyword evidence="1" id="KW-0732">Signal</keyword>
<protein>
    <recommendedName>
        <fullName evidence="3">Immunoglobulin V-set domain-containing protein</fullName>
    </recommendedName>
</protein>
<dbReference type="InterPro" id="IPR050413">
    <property type="entry name" value="TCR_beta_variable"/>
</dbReference>
<dbReference type="GO" id="GO:0007166">
    <property type="term" value="P:cell surface receptor signaling pathway"/>
    <property type="evidence" value="ECO:0007669"/>
    <property type="project" value="TreeGrafter"/>
</dbReference>
<reference evidence="4" key="1">
    <citation type="submission" date="2025-08" db="UniProtKB">
        <authorList>
            <consortium name="Ensembl"/>
        </authorList>
    </citation>
    <scope>IDENTIFICATION</scope>
</reference>
<dbReference type="SUPFAM" id="SSF48726">
    <property type="entry name" value="Immunoglobulin"/>
    <property type="match status" value="1"/>
</dbReference>
<dbReference type="PANTHER" id="PTHR23268:SF14">
    <property type="entry name" value="T CELL RECEPTOR BETA VARIABLE 12-3-RELATED"/>
    <property type="match status" value="1"/>
</dbReference>
<evidence type="ECO:0000313" key="4">
    <source>
        <dbReference type="Ensembl" id="ENSCPBP00000017592.1"/>
    </source>
</evidence>
<keyword evidence="2" id="KW-0391">Immunity</keyword>
<dbReference type="Gene3D" id="2.60.40.10">
    <property type="entry name" value="Immunoglobulins"/>
    <property type="match status" value="1"/>
</dbReference>
<dbReference type="PANTHER" id="PTHR23268">
    <property type="entry name" value="T-CELL RECEPTOR BETA CHAIN"/>
    <property type="match status" value="1"/>
</dbReference>
<dbReference type="InterPro" id="IPR013783">
    <property type="entry name" value="Ig-like_fold"/>
</dbReference>
<dbReference type="Ensembl" id="ENSCPBT00000020794.1">
    <property type="protein sequence ID" value="ENSCPBP00000017592.1"/>
    <property type="gene ID" value="ENSCPBG00000012888.1"/>
</dbReference>
<evidence type="ECO:0000256" key="2">
    <source>
        <dbReference type="ARBA" id="ARBA00022859"/>
    </source>
</evidence>
<dbReference type="Proteomes" id="UP000694380">
    <property type="component" value="Unplaced"/>
</dbReference>
<accession>A0A8C3HG50</accession>
<dbReference type="GO" id="GO:0005886">
    <property type="term" value="C:plasma membrane"/>
    <property type="evidence" value="ECO:0007669"/>
    <property type="project" value="TreeGrafter"/>
</dbReference>
<evidence type="ECO:0000256" key="1">
    <source>
        <dbReference type="ARBA" id="ARBA00022729"/>
    </source>
</evidence>